<dbReference type="PROSITE" id="PS50297">
    <property type="entry name" value="ANK_REP_REGION"/>
    <property type="match status" value="2"/>
</dbReference>
<dbReference type="PANTHER" id="PTHR24171">
    <property type="entry name" value="ANKYRIN REPEAT DOMAIN-CONTAINING PROTEIN 39-RELATED"/>
    <property type="match status" value="1"/>
</dbReference>
<evidence type="ECO:0000256" key="7">
    <source>
        <dbReference type="ARBA" id="ARBA00023043"/>
    </source>
</evidence>
<evidence type="ECO:0000256" key="2">
    <source>
        <dbReference type="ARBA" id="ARBA00022483"/>
    </source>
</evidence>
<keyword evidence="3" id="KW-1052">Target cell membrane</keyword>
<evidence type="ECO:0000256" key="6">
    <source>
        <dbReference type="ARBA" id="ARBA00023028"/>
    </source>
</evidence>
<gene>
    <name evidence="10" type="ORF">X975_04862</name>
</gene>
<dbReference type="GO" id="GO:0031436">
    <property type="term" value="C:BRCA1-BARD1 complex"/>
    <property type="evidence" value="ECO:0007669"/>
    <property type="project" value="TreeGrafter"/>
</dbReference>
<dbReference type="InterPro" id="IPR002110">
    <property type="entry name" value="Ankyrin_rpt"/>
</dbReference>
<evidence type="ECO:0000256" key="3">
    <source>
        <dbReference type="ARBA" id="ARBA00022537"/>
    </source>
</evidence>
<dbReference type="InterPro" id="IPR036770">
    <property type="entry name" value="Ankyrin_rpt-contain_sf"/>
</dbReference>
<dbReference type="PROSITE" id="PS50088">
    <property type="entry name" value="ANK_REPEAT"/>
    <property type="match status" value="2"/>
</dbReference>
<feature type="repeat" description="ANK" evidence="9">
    <location>
        <begin position="103"/>
        <end position="128"/>
    </location>
</feature>
<evidence type="ECO:0000256" key="4">
    <source>
        <dbReference type="ARBA" id="ARBA00022699"/>
    </source>
</evidence>
<dbReference type="SMART" id="SM00248">
    <property type="entry name" value="ANK"/>
    <property type="match status" value="2"/>
</dbReference>
<dbReference type="GO" id="GO:0044231">
    <property type="term" value="C:host cell presynaptic membrane"/>
    <property type="evidence" value="ECO:0007669"/>
    <property type="project" value="UniProtKB-KW"/>
</dbReference>
<keyword evidence="2" id="KW-0268">Exocytosis</keyword>
<evidence type="ECO:0000256" key="8">
    <source>
        <dbReference type="ARBA" id="ARBA00023298"/>
    </source>
</evidence>
<dbReference type="GO" id="GO:0085020">
    <property type="term" value="P:protein K6-linked ubiquitination"/>
    <property type="evidence" value="ECO:0007669"/>
    <property type="project" value="TreeGrafter"/>
</dbReference>
<keyword evidence="6" id="KW-0800">Toxin</keyword>
<evidence type="ECO:0000313" key="10">
    <source>
        <dbReference type="EMBL" id="KFM58627.1"/>
    </source>
</evidence>
<dbReference type="OrthoDB" id="6486936at2759"/>
<dbReference type="AlphaFoldDB" id="A0A087T0I8"/>
<protein>
    <submittedName>
        <fullName evidence="10">Serine/threonine-protein phosphatase 6 regulatory ankyrin repeat subunit C</fullName>
    </submittedName>
</protein>
<keyword evidence="8" id="KW-0472">Membrane</keyword>
<organism evidence="10 11">
    <name type="scientific">Stegodyphus mimosarum</name>
    <name type="common">African social velvet spider</name>
    <dbReference type="NCBI Taxonomy" id="407821"/>
    <lineage>
        <taxon>Eukaryota</taxon>
        <taxon>Metazoa</taxon>
        <taxon>Ecdysozoa</taxon>
        <taxon>Arthropoda</taxon>
        <taxon>Chelicerata</taxon>
        <taxon>Arachnida</taxon>
        <taxon>Araneae</taxon>
        <taxon>Araneomorphae</taxon>
        <taxon>Entelegynae</taxon>
        <taxon>Eresoidea</taxon>
        <taxon>Eresidae</taxon>
        <taxon>Stegodyphus</taxon>
    </lineage>
</organism>
<comment type="subcellular location">
    <subcellularLocation>
        <location evidence="1">Target cell membrane</location>
    </subcellularLocation>
</comment>
<dbReference type="GO" id="GO:0004842">
    <property type="term" value="F:ubiquitin-protein transferase activity"/>
    <property type="evidence" value="ECO:0007669"/>
    <property type="project" value="TreeGrafter"/>
</dbReference>
<keyword evidence="6" id="KW-0638">Presynaptic neurotoxin</keyword>
<name>A0A087T0I8_STEMI</name>
<sequence>MPIATLLLDAGANINQVHCGLGTPLTAALVMHRFQMEHAPNSVTSQNSPYADLCMLLIDRGCNVNADYVDGKTALHLAIIAGFENVVQKLLVPRSDMDRCDHLGNTPLHYACENGSQRLVDLLIIYGL</sequence>
<feature type="repeat" description="ANK" evidence="9">
    <location>
        <begin position="70"/>
        <end position="102"/>
    </location>
</feature>
<evidence type="ECO:0000256" key="1">
    <source>
        <dbReference type="ARBA" id="ARBA00004175"/>
    </source>
</evidence>
<dbReference type="Pfam" id="PF12796">
    <property type="entry name" value="Ank_2"/>
    <property type="match status" value="1"/>
</dbReference>
<dbReference type="GO" id="GO:0070531">
    <property type="term" value="C:BRCA1-A complex"/>
    <property type="evidence" value="ECO:0007669"/>
    <property type="project" value="TreeGrafter"/>
</dbReference>
<evidence type="ECO:0000256" key="9">
    <source>
        <dbReference type="PROSITE-ProRule" id="PRU00023"/>
    </source>
</evidence>
<proteinExistence type="predicted"/>
<keyword evidence="7 9" id="KW-0040">ANK repeat</keyword>
<evidence type="ECO:0000256" key="5">
    <source>
        <dbReference type="ARBA" id="ARBA00022737"/>
    </source>
</evidence>
<feature type="non-terminal residue" evidence="10">
    <location>
        <position position="128"/>
    </location>
</feature>
<accession>A0A087T0I8</accession>
<dbReference type="Proteomes" id="UP000054359">
    <property type="component" value="Unassembled WGS sequence"/>
</dbReference>
<dbReference type="GO" id="GO:0044218">
    <property type="term" value="C:other organism cell membrane"/>
    <property type="evidence" value="ECO:0007669"/>
    <property type="project" value="UniProtKB-KW"/>
</dbReference>
<dbReference type="Gene3D" id="1.25.40.20">
    <property type="entry name" value="Ankyrin repeat-containing domain"/>
    <property type="match status" value="1"/>
</dbReference>
<keyword evidence="8" id="KW-1053">Target membrane</keyword>
<dbReference type="SUPFAM" id="SSF48403">
    <property type="entry name" value="Ankyrin repeat"/>
    <property type="match status" value="1"/>
</dbReference>
<dbReference type="GO" id="GO:0006887">
    <property type="term" value="P:exocytosis"/>
    <property type="evidence" value="ECO:0007669"/>
    <property type="project" value="UniProtKB-KW"/>
</dbReference>
<keyword evidence="5" id="KW-0677">Repeat</keyword>
<dbReference type="PANTHER" id="PTHR24171:SF8">
    <property type="entry name" value="BRCA1-ASSOCIATED RING DOMAIN PROTEIN 1"/>
    <property type="match status" value="1"/>
</dbReference>
<reference evidence="10 11" key="1">
    <citation type="submission" date="2013-11" db="EMBL/GenBank/DDBJ databases">
        <title>Genome sequencing of Stegodyphus mimosarum.</title>
        <authorList>
            <person name="Bechsgaard J."/>
        </authorList>
    </citation>
    <scope>NUCLEOTIDE SEQUENCE [LARGE SCALE GENOMIC DNA]</scope>
</reference>
<evidence type="ECO:0000313" key="11">
    <source>
        <dbReference type="Proteomes" id="UP000054359"/>
    </source>
</evidence>
<keyword evidence="11" id="KW-1185">Reference proteome</keyword>
<keyword evidence="4" id="KW-0528">Neurotoxin</keyword>
<dbReference type="EMBL" id="KK112825">
    <property type="protein sequence ID" value="KFM58627.1"/>
    <property type="molecule type" value="Genomic_DNA"/>
</dbReference>